<feature type="region of interest" description="Disordered" evidence="1">
    <location>
        <begin position="115"/>
        <end position="152"/>
    </location>
</feature>
<dbReference type="RefSeq" id="XP_023174547.1">
    <property type="nucleotide sequence ID" value="XM_023318779.1"/>
</dbReference>
<proteinExistence type="predicted"/>
<dbReference type="OrthoDB" id="7859315at2759"/>
<reference evidence="4" key="1">
    <citation type="submission" date="2025-08" db="UniProtKB">
        <authorList>
            <consortium name="RefSeq"/>
        </authorList>
    </citation>
    <scope>IDENTIFICATION</scope>
    <source>
        <strain evidence="4">15085-1641.00</strain>
        <tissue evidence="4">Whole body</tissue>
    </source>
</reference>
<organism evidence="3 4">
    <name type="scientific">Drosophila hydei</name>
    <name type="common">Fruit fly</name>
    <dbReference type="NCBI Taxonomy" id="7224"/>
    <lineage>
        <taxon>Eukaryota</taxon>
        <taxon>Metazoa</taxon>
        <taxon>Ecdysozoa</taxon>
        <taxon>Arthropoda</taxon>
        <taxon>Hexapoda</taxon>
        <taxon>Insecta</taxon>
        <taxon>Pterygota</taxon>
        <taxon>Neoptera</taxon>
        <taxon>Endopterygota</taxon>
        <taxon>Diptera</taxon>
        <taxon>Brachycera</taxon>
        <taxon>Muscomorpha</taxon>
        <taxon>Ephydroidea</taxon>
        <taxon>Drosophilidae</taxon>
        <taxon>Drosophila</taxon>
    </lineage>
</organism>
<gene>
    <name evidence="4" type="primary">LOC111601926</name>
</gene>
<name>A0A6J1M5X4_DROHY</name>
<dbReference type="PROSITE" id="PS50021">
    <property type="entry name" value="CH"/>
    <property type="match status" value="1"/>
</dbReference>
<dbReference type="GeneID" id="111601926"/>
<sequence length="242" mass="26894">MRSISYGHENSEAKQLMQWVKGLVYSPRCHKLKDLSDGVVWCRLMGKLRPGTLASVLIINRPANVNDSMHNYMLLESAFGKANIPWYFDTGALIAGDSNELLRMAKCFAELSTTRETAPMSHPVPPFKASRQTRRPAGEHESQRYLSSPQPSAEVGAVELTEIAGQPQPDDDQPPSPTGDVLQLKQQIQAMFRNQQAAVKAYLAEEQPITPTHPQQGNTMCFCSKCQNQGQDVLDIKSIIEI</sequence>
<evidence type="ECO:0000259" key="2">
    <source>
        <dbReference type="PROSITE" id="PS50021"/>
    </source>
</evidence>
<dbReference type="OMA" id="HNYMLLE"/>
<dbReference type="Pfam" id="PF00307">
    <property type="entry name" value="CH"/>
    <property type="match status" value="1"/>
</dbReference>
<dbReference type="Gene3D" id="1.10.418.10">
    <property type="entry name" value="Calponin-like domain"/>
    <property type="match status" value="1"/>
</dbReference>
<dbReference type="KEGG" id="dhe:111601926"/>
<evidence type="ECO:0000313" key="3">
    <source>
        <dbReference type="Proteomes" id="UP000504633"/>
    </source>
</evidence>
<evidence type="ECO:0000256" key="1">
    <source>
        <dbReference type="SAM" id="MobiDB-lite"/>
    </source>
</evidence>
<dbReference type="SUPFAM" id="SSF47576">
    <property type="entry name" value="Calponin-homology domain, CH-domain"/>
    <property type="match status" value="1"/>
</dbReference>
<dbReference type="AlphaFoldDB" id="A0A6J1M5X4"/>
<keyword evidence="3" id="KW-1185">Reference proteome</keyword>
<accession>A0A6J1M5X4</accession>
<evidence type="ECO:0000313" key="4">
    <source>
        <dbReference type="RefSeq" id="XP_023174547.1"/>
    </source>
</evidence>
<dbReference type="InterPro" id="IPR001715">
    <property type="entry name" value="CH_dom"/>
</dbReference>
<feature type="domain" description="Calponin-homology (CH)" evidence="2">
    <location>
        <begin position="10"/>
        <end position="115"/>
    </location>
</feature>
<dbReference type="InterPro" id="IPR036872">
    <property type="entry name" value="CH_dom_sf"/>
</dbReference>
<dbReference type="Proteomes" id="UP000504633">
    <property type="component" value="Unplaced"/>
</dbReference>
<protein>
    <submittedName>
        <fullName evidence="4">Uncharacterized protein LOC111601926</fullName>
    </submittedName>
</protein>